<accession>A0A917EGW0</accession>
<name>A0A917EGW0_9RHOB</name>
<comment type="caution">
    <text evidence="2">The sequence shown here is derived from an EMBL/GenBank/DDBJ whole genome shotgun (WGS) entry which is preliminary data.</text>
</comment>
<dbReference type="PANTHER" id="PTHR39176:SF1">
    <property type="entry name" value="PERIPLASMIC PROTEIN"/>
    <property type="match status" value="1"/>
</dbReference>
<dbReference type="PANTHER" id="PTHR39176">
    <property type="entry name" value="PERIPLASMIC PROTEIN-RELATED"/>
    <property type="match status" value="1"/>
</dbReference>
<dbReference type="InterPro" id="IPR009739">
    <property type="entry name" value="LprI-like_N"/>
</dbReference>
<organism evidence="2 3">
    <name type="scientific">Actibacterium pelagium</name>
    <dbReference type="NCBI Taxonomy" id="2029103"/>
    <lineage>
        <taxon>Bacteria</taxon>
        <taxon>Pseudomonadati</taxon>
        <taxon>Pseudomonadota</taxon>
        <taxon>Alphaproteobacteria</taxon>
        <taxon>Rhodobacterales</taxon>
        <taxon>Roseobacteraceae</taxon>
        <taxon>Actibacterium</taxon>
    </lineage>
</organism>
<feature type="domain" description="Lysozyme inhibitor LprI-like N-terminal" evidence="1">
    <location>
        <begin position="58"/>
        <end position="160"/>
    </location>
</feature>
<dbReference type="OrthoDB" id="7340239at2"/>
<gene>
    <name evidence="2" type="ORF">GCM10011517_06850</name>
</gene>
<evidence type="ECO:0000313" key="2">
    <source>
        <dbReference type="EMBL" id="GGE41872.1"/>
    </source>
</evidence>
<dbReference type="RefSeq" id="WP_095596421.1">
    <property type="nucleotide sequence ID" value="NZ_BMKN01000001.1"/>
</dbReference>
<dbReference type="Pfam" id="PF07007">
    <property type="entry name" value="LprI"/>
    <property type="match status" value="1"/>
</dbReference>
<proteinExistence type="predicted"/>
<evidence type="ECO:0000259" key="1">
    <source>
        <dbReference type="Pfam" id="PF07007"/>
    </source>
</evidence>
<evidence type="ECO:0000313" key="3">
    <source>
        <dbReference type="Proteomes" id="UP000606730"/>
    </source>
</evidence>
<dbReference type="AlphaFoldDB" id="A0A917EGW0"/>
<dbReference type="Gene3D" id="1.20.1270.180">
    <property type="match status" value="1"/>
</dbReference>
<dbReference type="Proteomes" id="UP000606730">
    <property type="component" value="Unassembled WGS sequence"/>
</dbReference>
<sequence>MIRHLAIFGLVAGPALAQPEQIAKYGSLLEQCYTEAQGAEAKAQCKGAMSQACIVGEDGGETTLGMTGCTHAEMEVWDKFLNQEYQTTMAVYRKMDSDEAIYFPAYAMRVDSLRKTQIAWIAFRDAECALEYARWGSGSMRHIAGASCLMEMTADRTIELLQMREEF</sequence>
<reference evidence="2" key="1">
    <citation type="journal article" date="2014" name="Int. J. Syst. Evol. Microbiol.">
        <title>Complete genome sequence of Corynebacterium casei LMG S-19264T (=DSM 44701T), isolated from a smear-ripened cheese.</title>
        <authorList>
            <consortium name="US DOE Joint Genome Institute (JGI-PGF)"/>
            <person name="Walter F."/>
            <person name="Albersmeier A."/>
            <person name="Kalinowski J."/>
            <person name="Ruckert C."/>
        </authorList>
    </citation>
    <scope>NUCLEOTIDE SEQUENCE</scope>
    <source>
        <strain evidence="2">CGMCC 1.16012</strain>
    </source>
</reference>
<reference evidence="2" key="2">
    <citation type="submission" date="2020-09" db="EMBL/GenBank/DDBJ databases">
        <authorList>
            <person name="Sun Q."/>
            <person name="Zhou Y."/>
        </authorList>
    </citation>
    <scope>NUCLEOTIDE SEQUENCE</scope>
    <source>
        <strain evidence="2">CGMCC 1.16012</strain>
    </source>
</reference>
<dbReference type="EMBL" id="BMKN01000001">
    <property type="protein sequence ID" value="GGE41872.1"/>
    <property type="molecule type" value="Genomic_DNA"/>
</dbReference>
<keyword evidence="3" id="KW-1185">Reference proteome</keyword>
<protein>
    <recommendedName>
        <fullName evidence="1">Lysozyme inhibitor LprI-like N-terminal domain-containing protein</fullName>
    </recommendedName>
</protein>